<evidence type="ECO:0000256" key="6">
    <source>
        <dbReference type="ARBA" id="ARBA00022946"/>
    </source>
</evidence>
<comment type="subcellular location">
    <subcellularLocation>
        <location evidence="2">Mitochondrion</location>
    </subcellularLocation>
</comment>
<dbReference type="InterPro" id="IPR016169">
    <property type="entry name" value="FAD-bd_PCMH_sub2"/>
</dbReference>
<feature type="domain" description="FAD-binding PCMH-type" evidence="11">
    <location>
        <begin position="171"/>
        <end position="344"/>
    </location>
</feature>
<dbReference type="SUPFAM" id="SSF56176">
    <property type="entry name" value="FAD-binding/transporter-associated domain-like"/>
    <property type="match status" value="1"/>
</dbReference>
<dbReference type="GO" id="GO:0008720">
    <property type="term" value="F:D-lactate dehydrogenase (NAD+) activity"/>
    <property type="evidence" value="ECO:0007669"/>
    <property type="project" value="TreeGrafter"/>
</dbReference>
<protein>
    <recommendedName>
        <fullName evidence="9">D-lactate dehydrogenase (cytochrome)</fullName>
        <ecNumber evidence="9">1.1.2.4</ecNumber>
    </recommendedName>
</protein>
<dbReference type="PROSITE" id="PS51387">
    <property type="entry name" value="FAD_PCMH"/>
    <property type="match status" value="1"/>
</dbReference>
<dbReference type="InterPro" id="IPR016171">
    <property type="entry name" value="Vanillyl_alc_oxidase_C-sub2"/>
</dbReference>
<proteinExistence type="inferred from homology"/>
<evidence type="ECO:0000313" key="12">
    <source>
        <dbReference type="EMBL" id="CAE6502162.1"/>
    </source>
</evidence>
<accession>A0A8H3HD09</accession>
<dbReference type="GO" id="GO:0004458">
    <property type="term" value="F:D-lactate dehydrogenase (cytochrome) activity"/>
    <property type="evidence" value="ECO:0007669"/>
    <property type="project" value="UniProtKB-EC"/>
</dbReference>
<comment type="similarity">
    <text evidence="3">Belongs to the FAD-binding oxidoreductase/transferase type 4 family.</text>
</comment>
<sequence>MPPDAAEAGGPELLSVIIVNTTAEFNNSRTIKPEGKISTPRSGHVPRTTTGFVGHRFWDEHSSNHIGNAYPSRGLATSTGTAPKRGLGRTLALAGTAIVAGSVGYGVAQEPQYDHHSSYRRRITELPDKYGSEEDFRRGVEELRSHFTEPGTFSINPDVLNEHGFSVNSYHEGAPHSVVVYPQSTDDVVLIMKVATRYRMPVTPYSGGTNLEGGTRGHPRGGICVDMSEMNRIIQINEADSDLVCQAGTPWMEINATLKEKGIPLFFPLDPSPAATIGANAVRYGTAKAEWFLNITVVLPSGEVIKTRRRARKSSAGFDTTKIFIGSEGTLGIITEATLRLAPLLDTSVAVCQFPNVRDATQAVVEIMNKGVPLQCIELCDDDFMRATNKYGQSERKYPEKDSIYFKFQGSPETIKRSAAIAKSISEQHGGTGFSLAASDQEAADLWADRKNAHYSGLALRPGAKGWSTDVCVPISKLPELVYETKKDIAKSGVVSTMVGHVGDGNFHTLLLFETEEELELVKGVVHRMVERAIALDGTCTGEHGVGVGKKKYLYNELGEGTVELMKTIKMAIDPLNIMNPGKEAADLWADRKNAHYSGLALRPGAKGWATDVCVPISRLPELVHETKKDIMKSGVVSTMVGHVGDGNFHSLLLFETEEELELVKGIVHRMVERAIELDGTCTGEHGVGVGKKKYLYDELGEGTVELMKTIKMAIDPLNIMNPGKTNPRIEEGNCRSRWDLDA</sequence>
<evidence type="ECO:0000256" key="9">
    <source>
        <dbReference type="ARBA" id="ARBA00038897"/>
    </source>
</evidence>
<dbReference type="InterPro" id="IPR036318">
    <property type="entry name" value="FAD-bd_PCMH-like_sf"/>
</dbReference>
<name>A0A8H3HD09_9AGAM</name>
<dbReference type="Pfam" id="PF02913">
    <property type="entry name" value="FAD-oxidase_C"/>
    <property type="match status" value="2"/>
</dbReference>
<keyword evidence="6" id="KW-0809">Transit peptide</keyword>
<dbReference type="Pfam" id="PF01565">
    <property type="entry name" value="FAD_binding_4"/>
    <property type="match status" value="1"/>
</dbReference>
<evidence type="ECO:0000313" key="13">
    <source>
        <dbReference type="Proteomes" id="UP000663850"/>
    </source>
</evidence>
<dbReference type="Gene3D" id="3.30.465.10">
    <property type="match status" value="1"/>
</dbReference>
<dbReference type="EC" id="1.1.2.4" evidence="9"/>
<dbReference type="InterPro" id="IPR016164">
    <property type="entry name" value="FAD-linked_Oxase-like_C"/>
</dbReference>
<dbReference type="SUPFAM" id="SSF55103">
    <property type="entry name" value="FAD-linked oxidases, C-terminal domain"/>
    <property type="match status" value="2"/>
</dbReference>
<comment type="cofactor">
    <cofactor evidence="1">
        <name>FAD</name>
        <dbReference type="ChEBI" id="CHEBI:57692"/>
    </cofactor>
</comment>
<dbReference type="GO" id="GO:1903457">
    <property type="term" value="P:lactate catabolic process"/>
    <property type="evidence" value="ECO:0007669"/>
    <property type="project" value="TreeGrafter"/>
</dbReference>
<keyword evidence="7" id="KW-0560">Oxidoreductase</keyword>
<dbReference type="FunFam" id="1.10.45.10:FF:000001">
    <property type="entry name" value="D-lactate dehydrogenase mitochondrial"/>
    <property type="match status" value="2"/>
</dbReference>
<dbReference type="Gene3D" id="1.10.45.10">
    <property type="entry name" value="Vanillyl-alcohol Oxidase, Chain A, domain 4"/>
    <property type="match status" value="2"/>
</dbReference>
<dbReference type="EMBL" id="CAJMWZ010005199">
    <property type="protein sequence ID" value="CAE6502162.1"/>
    <property type="molecule type" value="Genomic_DNA"/>
</dbReference>
<dbReference type="InterPro" id="IPR006094">
    <property type="entry name" value="Oxid_FAD_bind_N"/>
</dbReference>
<dbReference type="AlphaFoldDB" id="A0A8H3HD09"/>
<reference evidence="12" key="1">
    <citation type="submission" date="2021-01" db="EMBL/GenBank/DDBJ databases">
        <authorList>
            <person name="Kaushik A."/>
        </authorList>
    </citation>
    <scope>NUCLEOTIDE SEQUENCE</scope>
    <source>
        <strain evidence="12">Type strain: AG8-Rh-89/</strain>
    </source>
</reference>
<dbReference type="GO" id="GO:0071949">
    <property type="term" value="F:FAD binding"/>
    <property type="evidence" value="ECO:0007669"/>
    <property type="project" value="InterPro"/>
</dbReference>
<evidence type="ECO:0000256" key="7">
    <source>
        <dbReference type="ARBA" id="ARBA00023002"/>
    </source>
</evidence>
<evidence type="ECO:0000256" key="4">
    <source>
        <dbReference type="ARBA" id="ARBA00022630"/>
    </source>
</evidence>
<evidence type="ECO:0000256" key="3">
    <source>
        <dbReference type="ARBA" id="ARBA00008000"/>
    </source>
</evidence>
<dbReference type="Gene3D" id="3.30.70.2740">
    <property type="match status" value="2"/>
</dbReference>
<evidence type="ECO:0000256" key="10">
    <source>
        <dbReference type="ARBA" id="ARBA00051436"/>
    </source>
</evidence>
<comment type="catalytic activity">
    <reaction evidence="10">
        <text>(R)-lactate + 2 Fe(III)-[cytochrome c] = 2 Fe(II)-[cytochrome c] + pyruvate + 2 H(+)</text>
        <dbReference type="Rhea" id="RHEA:13521"/>
        <dbReference type="Rhea" id="RHEA-COMP:10350"/>
        <dbReference type="Rhea" id="RHEA-COMP:14399"/>
        <dbReference type="ChEBI" id="CHEBI:15361"/>
        <dbReference type="ChEBI" id="CHEBI:15378"/>
        <dbReference type="ChEBI" id="CHEBI:16004"/>
        <dbReference type="ChEBI" id="CHEBI:29033"/>
        <dbReference type="ChEBI" id="CHEBI:29034"/>
        <dbReference type="EC" id="1.1.2.4"/>
    </reaction>
</comment>
<dbReference type="InterPro" id="IPR004113">
    <property type="entry name" value="FAD-bd_oxidored_4_C"/>
</dbReference>
<evidence type="ECO:0000256" key="8">
    <source>
        <dbReference type="ARBA" id="ARBA00023128"/>
    </source>
</evidence>
<dbReference type="FunFam" id="3.30.70.2740:FF:000001">
    <property type="entry name" value="D-lactate dehydrogenase mitochondrial"/>
    <property type="match status" value="2"/>
</dbReference>
<dbReference type="InterPro" id="IPR016166">
    <property type="entry name" value="FAD-bd_PCMH"/>
</dbReference>
<dbReference type="PANTHER" id="PTHR11748:SF111">
    <property type="entry name" value="D-LACTATE DEHYDROGENASE, MITOCHONDRIAL-RELATED"/>
    <property type="match status" value="1"/>
</dbReference>
<evidence type="ECO:0000256" key="2">
    <source>
        <dbReference type="ARBA" id="ARBA00004173"/>
    </source>
</evidence>
<dbReference type="PANTHER" id="PTHR11748">
    <property type="entry name" value="D-LACTATE DEHYDROGENASE"/>
    <property type="match status" value="1"/>
</dbReference>
<keyword evidence="8" id="KW-0496">Mitochondrion</keyword>
<dbReference type="Proteomes" id="UP000663850">
    <property type="component" value="Unassembled WGS sequence"/>
</dbReference>
<gene>
    <name evidence="12" type="ORF">RDB_LOCUS96086</name>
</gene>
<comment type="caution">
    <text evidence="12">The sequence shown here is derived from an EMBL/GenBank/DDBJ whole genome shotgun (WGS) entry which is preliminary data.</text>
</comment>
<dbReference type="GO" id="GO:0005739">
    <property type="term" value="C:mitochondrion"/>
    <property type="evidence" value="ECO:0007669"/>
    <property type="project" value="UniProtKB-SubCell"/>
</dbReference>
<evidence type="ECO:0000259" key="11">
    <source>
        <dbReference type="PROSITE" id="PS51387"/>
    </source>
</evidence>
<organism evidence="12 13">
    <name type="scientific">Rhizoctonia solani</name>
    <dbReference type="NCBI Taxonomy" id="456999"/>
    <lineage>
        <taxon>Eukaryota</taxon>
        <taxon>Fungi</taxon>
        <taxon>Dikarya</taxon>
        <taxon>Basidiomycota</taxon>
        <taxon>Agaricomycotina</taxon>
        <taxon>Agaricomycetes</taxon>
        <taxon>Cantharellales</taxon>
        <taxon>Ceratobasidiaceae</taxon>
        <taxon>Rhizoctonia</taxon>
    </lineage>
</organism>
<evidence type="ECO:0000256" key="5">
    <source>
        <dbReference type="ARBA" id="ARBA00022827"/>
    </source>
</evidence>
<evidence type="ECO:0000256" key="1">
    <source>
        <dbReference type="ARBA" id="ARBA00001974"/>
    </source>
</evidence>
<keyword evidence="5" id="KW-0274">FAD</keyword>
<keyword evidence="4" id="KW-0285">Flavoprotein</keyword>